<dbReference type="InterPro" id="IPR013766">
    <property type="entry name" value="Thioredoxin_domain"/>
</dbReference>
<name>A0A2X3KIX2_9BACT</name>
<reference evidence="4" key="1">
    <citation type="submission" date="2018-05" db="EMBL/GenBank/DDBJ databases">
        <authorList>
            <person name="Hao L."/>
        </authorList>
    </citation>
    <scope>NUCLEOTIDE SEQUENCE [LARGE SCALE GENOMIC DNA]</scope>
</reference>
<dbReference type="InterPro" id="IPR036249">
    <property type="entry name" value="Thioredoxin-like_sf"/>
</dbReference>
<keyword evidence="1" id="KW-0732">Signal</keyword>
<evidence type="ECO:0000313" key="4">
    <source>
        <dbReference type="Proteomes" id="UP000249818"/>
    </source>
</evidence>
<dbReference type="Gene3D" id="3.40.30.10">
    <property type="entry name" value="Glutaredoxin"/>
    <property type="match status" value="1"/>
</dbReference>
<dbReference type="SUPFAM" id="SSF52833">
    <property type="entry name" value="Thioredoxin-like"/>
    <property type="match status" value="1"/>
</dbReference>
<organism evidence="3 4">
    <name type="scientific">Candidatus Bipolaricaulis anaerobius</name>
    <dbReference type="NCBI Taxonomy" id="2026885"/>
    <lineage>
        <taxon>Bacteria</taxon>
        <taxon>Candidatus Bipolaricaulota</taxon>
        <taxon>Candidatus Bipolaricaulia</taxon>
        <taxon>Candidatus Bipolaricaulales</taxon>
        <taxon>Candidatus Bipolaricaulaceae</taxon>
        <taxon>Candidatus Bipolaricaulis</taxon>
    </lineage>
</organism>
<dbReference type="KEGG" id="bana:BARAN1_0527"/>
<evidence type="ECO:0000259" key="2">
    <source>
        <dbReference type="PROSITE" id="PS51352"/>
    </source>
</evidence>
<dbReference type="PROSITE" id="PS51352">
    <property type="entry name" value="THIOREDOXIN_2"/>
    <property type="match status" value="1"/>
</dbReference>
<protein>
    <recommendedName>
        <fullName evidence="2">Thioredoxin domain-containing protein</fullName>
    </recommendedName>
</protein>
<evidence type="ECO:0000313" key="3">
    <source>
        <dbReference type="EMBL" id="SQD92551.1"/>
    </source>
</evidence>
<accession>A0A2X3KIX2</accession>
<proteinExistence type="predicted"/>
<keyword evidence="4" id="KW-1185">Reference proteome</keyword>
<feature type="signal peptide" evidence="1">
    <location>
        <begin position="1"/>
        <end position="23"/>
    </location>
</feature>
<dbReference type="Proteomes" id="UP000249818">
    <property type="component" value="Chromosome BARAN1"/>
</dbReference>
<dbReference type="AlphaFoldDB" id="A0A2X3KIX2"/>
<dbReference type="EMBL" id="LS483254">
    <property type="protein sequence ID" value="SQD92551.1"/>
    <property type="molecule type" value="Genomic_DNA"/>
</dbReference>
<feature type="chain" id="PRO_5016050111" description="Thioredoxin domain-containing protein" evidence="1">
    <location>
        <begin position="24"/>
        <end position="443"/>
    </location>
</feature>
<sequence length="443" mass="48850">MARWMKVAVVALAAVVGSVPALAQVQPFIGLLPELGRCPVWWEQPTTIPLTSEPHEALFAMPRGGNEIWYGMLQLGSGENTVVHVAFWPGDGGGPRLWLDSNGNRDLTDDGDGLWMWKYGWHEYVWQYTVLVDYGAEGHLPYSIRLSAAPDYSWDPIIMPESGHLSPYSLHARSGGFQQGLLDVEGRTLLYGIYDANGDGRYDDIEHTGVLVDNDGDGRLCPSCPYETFLPGETFAIGTQCYALAEVSPSGRRVRVERVEQSLCNRPVFAPGWPAPDFNAQTLDGREVTLSQLSAQATVVVLISPRLCAAGMGELRDCPGCPSRDICEEVSKFGESVAGVEEYRSKVALVMVITDPELPPAAWLDKFAPFWEIVWDQDGKIAQLYYGCPGPLIIDHERTIRFVGLEPSTILDGFGCYRYEYGARMANVLDLLWALARVVADEG</sequence>
<gene>
    <name evidence="3" type="ORF">BARAN1_0527</name>
</gene>
<evidence type="ECO:0000256" key="1">
    <source>
        <dbReference type="SAM" id="SignalP"/>
    </source>
</evidence>
<feature type="domain" description="Thioredoxin" evidence="2">
    <location>
        <begin position="269"/>
        <end position="440"/>
    </location>
</feature>